<keyword evidence="2" id="KW-1185">Reference proteome</keyword>
<organism evidence="1 2">
    <name type="scientific">Eruca vesicaria subsp. sativa</name>
    <name type="common">Garden rocket</name>
    <name type="synonym">Eruca sativa</name>
    <dbReference type="NCBI Taxonomy" id="29727"/>
    <lineage>
        <taxon>Eukaryota</taxon>
        <taxon>Viridiplantae</taxon>
        <taxon>Streptophyta</taxon>
        <taxon>Embryophyta</taxon>
        <taxon>Tracheophyta</taxon>
        <taxon>Spermatophyta</taxon>
        <taxon>Magnoliopsida</taxon>
        <taxon>eudicotyledons</taxon>
        <taxon>Gunneridae</taxon>
        <taxon>Pentapetalae</taxon>
        <taxon>rosids</taxon>
        <taxon>malvids</taxon>
        <taxon>Brassicales</taxon>
        <taxon>Brassicaceae</taxon>
        <taxon>Brassiceae</taxon>
        <taxon>Eruca</taxon>
    </lineage>
</organism>
<evidence type="ECO:0000313" key="2">
    <source>
        <dbReference type="Proteomes" id="UP001642260"/>
    </source>
</evidence>
<evidence type="ECO:0000313" key="1">
    <source>
        <dbReference type="EMBL" id="CAH8381077.1"/>
    </source>
</evidence>
<name>A0ABC8LBV1_ERUVS</name>
<proteinExistence type="predicted"/>
<dbReference type="EMBL" id="CAKOAT010504043">
    <property type="protein sequence ID" value="CAH8381077.1"/>
    <property type="molecule type" value="Genomic_DNA"/>
</dbReference>
<reference evidence="1 2" key="1">
    <citation type="submission" date="2022-03" db="EMBL/GenBank/DDBJ databases">
        <authorList>
            <person name="Macdonald S."/>
            <person name="Ahmed S."/>
            <person name="Newling K."/>
        </authorList>
    </citation>
    <scope>NUCLEOTIDE SEQUENCE [LARGE SCALE GENOMIC DNA]</scope>
</reference>
<dbReference type="AlphaFoldDB" id="A0ABC8LBV1"/>
<sequence length="109" mass="12003">MADNNIHCPSVSAFVLPVTNVPKAESRSSLPECGNKEGCDGIWCSDNRYAGQGTCQTWACDLLENCKKIVICKGLPEPYCMEGYALVKEKRMVLSMSNPDLGYVSVQFF</sequence>
<dbReference type="Proteomes" id="UP001642260">
    <property type="component" value="Unassembled WGS sequence"/>
</dbReference>
<accession>A0ABC8LBV1</accession>
<comment type="caution">
    <text evidence="1">The sequence shown here is derived from an EMBL/GenBank/DDBJ whole genome shotgun (WGS) entry which is preliminary data.</text>
</comment>
<gene>
    <name evidence="1" type="ORF">ERUC_LOCUS33560</name>
</gene>
<protein>
    <submittedName>
        <fullName evidence="1">Uncharacterized protein</fullName>
    </submittedName>
</protein>